<evidence type="ECO:0000256" key="11">
    <source>
        <dbReference type="HAMAP-Rule" id="MF_01531"/>
    </source>
</evidence>
<evidence type="ECO:0000256" key="15">
    <source>
        <dbReference type="SAM" id="MobiDB-lite"/>
    </source>
</evidence>
<dbReference type="InterPro" id="IPR036942">
    <property type="entry name" value="Beta-barrel_TonB_sf"/>
</dbReference>
<keyword evidence="10 11" id="KW-0998">Cell outer membrane</keyword>
<feature type="domain" description="TonB-dependent receptor plug" evidence="17">
    <location>
        <begin position="44"/>
        <end position="148"/>
    </location>
</feature>
<evidence type="ECO:0000256" key="5">
    <source>
        <dbReference type="ARBA" id="ARBA00022729"/>
    </source>
</evidence>
<comment type="similarity">
    <text evidence="11">Belongs to the TonB-dependent receptor family. BtuB (TC 1.B.14.3.1) subfamily.</text>
</comment>
<keyword evidence="8 11" id="KW-0626">Porin</keyword>
<dbReference type="SUPFAM" id="SSF56935">
    <property type="entry name" value="Porins"/>
    <property type="match status" value="1"/>
</dbReference>
<keyword evidence="2 11" id="KW-0813">Transport</keyword>
<evidence type="ECO:0000256" key="7">
    <source>
        <dbReference type="ARBA" id="ARBA00023077"/>
    </source>
</evidence>
<comment type="function">
    <text evidence="11">Involved in the active translocation of vitamin B12 (cyanocobalamin) across the outer membrane to the periplasmic space. It derives its energy for transport by interacting with the trans-periplasmic membrane protein TonB.</text>
</comment>
<feature type="chain" id="PRO_5044947329" description="Vitamin B12 transporter BtuB" evidence="11">
    <location>
        <begin position="23"/>
        <end position="612"/>
    </location>
</feature>
<dbReference type="HAMAP" id="MF_01531">
    <property type="entry name" value="BtuB"/>
    <property type="match status" value="1"/>
</dbReference>
<dbReference type="InterPro" id="IPR012910">
    <property type="entry name" value="Plug_dom"/>
</dbReference>
<keyword evidence="6 11" id="KW-0406">Ion transport</keyword>
<dbReference type="InterPro" id="IPR010917">
    <property type="entry name" value="TonB_rcpt_CS"/>
</dbReference>
<keyword evidence="4 11" id="KW-0812">Transmembrane</keyword>
<evidence type="ECO:0000256" key="8">
    <source>
        <dbReference type="ARBA" id="ARBA00023114"/>
    </source>
</evidence>
<dbReference type="Proteomes" id="UP001569153">
    <property type="component" value="Unassembled WGS sequence"/>
</dbReference>
<sequence length="612" mass="67886" precursor="true">MNKSLLAIAVASLLAPISYLHAQEASADETMVVTANRFEQQAHKTLADVEVVTREDFQRTQAKTIPDVLRRLTGVQITQNGGRGQLASIFVRGTSSDQVLVLVDGVRFARAAKGAVDFNQIPLSYVQRIEYVRGARASLYGSEAIGGVINIITLARATEESTTLSAGLGSLDYQELSLASGISTSENGQLNLAISQESDEGYNVKPAPGVNDGDRHGFETLNGLIGYTHKVGERVSLFGNLRAYENIYQYDSTFGTSRSYMESEKDDFSVTLGGTYKGELWNSELQATAQKQDSWNYKHGSSKTSGSQDELEQNNVQWTNSYQLNDSVVFAGGVDWRDESYVDKSANKTFDRSNLAVFGLSSITVDAATAEVSTRLDDNEEFGSEATYNLGAGYQFIPEFGVKASYGTAFKAPNLYQQYDPTYGTSDLKPEESDAIELSFSGIIQNVYWSLTGYDYKITDLIDYHPTTYKYLNVDGETHIQGVELVAEFDTGIVQHQLSADYKDAEGDDGKQLQRRAKELYKWNALVAFDEIDWSISYQYVGKRPDVNYGTWPYSDITLPSYSLIDTAVSYYANEQTTLSVRVDNLLDEEYETALGYPAAERAYYMNVTYVF</sequence>
<evidence type="ECO:0000313" key="18">
    <source>
        <dbReference type="EMBL" id="MEZ8196611.1"/>
    </source>
</evidence>
<dbReference type="RefSeq" id="WP_371730967.1">
    <property type="nucleotide sequence ID" value="NZ_JBGOOT010000018.1"/>
</dbReference>
<dbReference type="Gene3D" id="2.170.130.10">
    <property type="entry name" value="TonB-dependent receptor, plug domain"/>
    <property type="match status" value="1"/>
</dbReference>
<comment type="subcellular location">
    <subcellularLocation>
        <location evidence="1 11 12">Cell outer membrane</location>
        <topology evidence="1 11 12">Multi-pass membrane protein</topology>
    </subcellularLocation>
</comment>
<evidence type="ECO:0000256" key="13">
    <source>
        <dbReference type="PROSITE-ProRule" id="PRU10143"/>
    </source>
</evidence>
<evidence type="ECO:0000256" key="1">
    <source>
        <dbReference type="ARBA" id="ARBA00004571"/>
    </source>
</evidence>
<evidence type="ECO:0000256" key="14">
    <source>
        <dbReference type="PROSITE-ProRule" id="PRU10144"/>
    </source>
</evidence>
<feature type="short sequence motif" description="TonB box" evidence="11">
    <location>
        <begin position="29"/>
        <end position="36"/>
    </location>
</feature>
<evidence type="ECO:0000256" key="9">
    <source>
        <dbReference type="ARBA" id="ARBA00023136"/>
    </source>
</evidence>
<dbReference type="InterPro" id="IPR010916">
    <property type="entry name" value="TonB_box_CS"/>
</dbReference>
<evidence type="ECO:0000256" key="10">
    <source>
        <dbReference type="ARBA" id="ARBA00023237"/>
    </source>
</evidence>
<evidence type="ECO:0000259" key="17">
    <source>
        <dbReference type="Pfam" id="PF07715"/>
    </source>
</evidence>
<keyword evidence="7 11" id="KW-0798">TonB box</keyword>
<feature type="region of interest" description="Disordered" evidence="15">
    <location>
        <begin position="292"/>
        <end position="311"/>
    </location>
</feature>
<feature type="compositionally biased region" description="Polar residues" evidence="15">
    <location>
        <begin position="302"/>
        <end position="311"/>
    </location>
</feature>
<feature type="signal peptide" evidence="11">
    <location>
        <begin position="1"/>
        <end position="22"/>
    </location>
</feature>
<dbReference type="InterPro" id="IPR039426">
    <property type="entry name" value="TonB-dep_rcpt-like"/>
</dbReference>
<dbReference type="Pfam" id="PF00593">
    <property type="entry name" value="TonB_dep_Rec_b-barrel"/>
    <property type="match status" value="1"/>
</dbReference>
<gene>
    <name evidence="11 18" type="primary">btuB</name>
    <name evidence="18" type="ORF">ACED38_17175</name>
</gene>
<evidence type="ECO:0000256" key="6">
    <source>
        <dbReference type="ARBA" id="ARBA00023065"/>
    </source>
</evidence>
<dbReference type="InterPro" id="IPR000531">
    <property type="entry name" value="Beta-barrel_TonB"/>
</dbReference>
<dbReference type="Pfam" id="PF07715">
    <property type="entry name" value="Plug"/>
    <property type="match status" value="1"/>
</dbReference>
<dbReference type="PROSITE" id="PS52016">
    <property type="entry name" value="TONB_DEPENDENT_REC_3"/>
    <property type="match status" value="1"/>
</dbReference>
<dbReference type="PANTHER" id="PTHR30069:SF53">
    <property type="entry name" value="COLICIN I RECEPTOR-RELATED"/>
    <property type="match status" value="1"/>
</dbReference>
<keyword evidence="9 11" id="KW-0472">Membrane</keyword>
<dbReference type="PROSITE" id="PS01156">
    <property type="entry name" value="TONB_DEPENDENT_REC_2"/>
    <property type="match status" value="1"/>
</dbReference>
<reference evidence="18 19" key="1">
    <citation type="submission" date="2024-06" db="EMBL/GenBank/DDBJ databases">
        <authorList>
            <person name="Steensen K."/>
            <person name="Seneca J."/>
            <person name="Bartlau N."/>
            <person name="Yu A.X."/>
            <person name="Polz M.F."/>
        </authorList>
    </citation>
    <scope>NUCLEOTIDE SEQUENCE [LARGE SCALE GENOMIC DNA]</scope>
    <source>
        <strain evidence="18 19">FF146</strain>
    </source>
</reference>
<feature type="short sequence motif" description="TonB box" evidence="13">
    <location>
        <begin position="30"/>
        <end position="36"/>
    </location>
</feature>
<proteinExistence type="inferred from homology"/>
<organism evidence="18 19">
    <name type="scientific">Vibrio cortegadensis</name>
    <dbReference type="NCBI Taxonomy" id="1328770"/>
    <lineage>
        <taxon>Bacteria</taxon>
        <taxon>Pseudomonadati</taxon>
        <taxon>Pseudomonadota</taxon>
        <taxon>Gammaproteobacteria</taxon>
        <taxon>Vibrionales</taxon>
        <taxon>Vibrionaceae</taxon>
        <taxon>Vibrio</taxon>
    </lineage>
</organism>
<evidence type="ECO:0000256" key="4">
    <source>
        <dbReference type="ARBA" id="ARBA00022692"/>
    </source>
</evidence>
<evidence type="ECO:0000256" key="12">
    <source>
        <dbReference type="PROSITE-ProRule" id="PRU01360"/>
    </source>
</evidence>
<dbReference type="EMBL" id="JBGOOT010000018">
    <property type="protein sequence ID" value="MEZ8196611.1"/>
    <property type="molecule type" value="Genomic_DNA"/>
</dbReference>
<comment type="caution">
    <text evidence="18">The sequence shown here is derived from an EMBL/GenBank/DDBJ whole genome shotgun (WGS) entry which is preliminary data.</text>
</comment>
<keyword evidence="18" id="KW-0675">Receptor</keyword>
<evidence type="ECO:0000256" key="2">
    <source>
        <dbReference type="ARBA" id="ARBA00022448"/>
    </source>
</evidence>
<evidence type="ECO:0000259" key="16">
    <source>
        <dbReference type="Pfam" id="PF00593"/>
    </source>
</evidence>
<dbReference type="InterPro" id="IPR010101">
    <property type="entry name" value="B12_transptr_BtuB"/>
</dbReference>
<keyword evidence="3 11" id="KW-1134">Transmembrane beta strand</keyword>
<dbReference type="Gene3D" id="2.40.170.20">
    <property type="entry name" value="TonB-dependent receptor, beta-barrel domain"/>
    <property type="match status" value="1"/>
</dbReference>
<protein>
    <recommendedName>
        <fullName evidence="11">Vitamin B12 transporter BtuB</fullName>
    </recommendedName>
    <alternativeName>
        <fullName evidence="11">Cobalamin receptor</fullName>
    </alternativeName>
    <alternativeName>
        <fullName evidence="11">Outer membrane cobalamin translocator</fullName>
    </alternativeName>
</protein>
<dbReference type="CDD" id="cd01347">
    <property type="entry name" value="ligand_gated_channel"/>
    <property type="match status" value="1"/>
</dbReference>
<name>A0ABV4MAP9_9VIBR</name>
<dbReference type="NCBIfam" id="TIGR01779">
    <property type="entry name" value="TonB-B12"/>
    <property type="match status" value="1"/>
</dbReference>
<keyword evidence="19" id="KW-1185">Reference proteome</keyword>
<feature type="short sequence motif" description="TonB C-terminal box" evidence="11 14">
    <location>
        <begin position="595"/>
        <end position="612"/>
    </location>
</feature>
<keyword evidence="5 11" id="KW-0732">Signal</keyword>
<evidence type="ECO:0000313" key="19">
    <source>
        <dbReference type="Proteomes" id="UP001569153"/>
    </source>
</evidence>
<evidence type="ECO:0000256" key="3">
    <source>
        <dbReference type="ARBA" id="ARBA00022452"/>
    </source>
</evidence>
<dbReference type="InterPro" id="IPR037066">
    <property type="entry name" value="Plug_dom_sf"/>
</dbReference>
<feature type="domain" description="TonB-dependent receptor-like beta-barrel" evidence="16">
    <location>
        <begin position="239"/>
        <end position="586"/>
    </location>
</feature>
<accession>A0ABV4MAP9</accession>
<dbReference type="PANTHER" id="PTHR30069">
    <property type="entry name" value="TONB-DEPENDENT OUTER MEMBRANE RECEPTOR"/>
    <property type="match status" value="1"/>
</dbReference>
<dbReference type="PROSITE" id="PS00430">
    <property type="entry name" value="TONB_DEPENDENT_REC_1"/>
    <property type="match status" value="1"/>
</dbReference>